<dbReference type="AlphaFoldDB" id="A0A1Q8BWW9"/>
<dbReference type="STRING" id="1912961.BU204_36250"/>
<name>A0A1Q8BWW9_9PSEU</name>
<dbReference type="Pfam" id="PF19457">
    <property type="entry name" value="DUF5994"/>
    <property type="match status" value="1"/>
</dbReference>
<gene>
    <name evidence="2" type="ORF">BU204_36250</name>
</gene>
<proteinExistence type="predicted"/>
<evidence type="ECO:0000313" key="2">
    <source>
        <dbReference type="EMBL" id="OLF06589.1"/>
    </source>
</evidence>
<accession>A0A1Q8BWW9</accession>
<sequence length="160" mass="17147">MVITQSESRSQRTLATGDEPRIEMKSAGAATGYLDGGWWPRSTDPSVEFPALVRALHGVVGQVDRVAYNLDFWEPVHRKLTVDDRIVRCEGFHTMNPHTVTAVGVNSLRVTLLVVLPTTPDPVARAALRAAGDQDSTATVKDILTSSGARPEVGTASPGT</sequence>
<evidence type="ECO:0000256" key="1">
    <source>
        <dbReference type="SAM" id="MobiDB-lite"/>
    </source>
</evidence>
<comment type="caution">
    <text evidence="2">The sequence shown here is derived from an EMBL/GenBank/DDBJ whole genome shotgun (WGS) entry which is preliminary data.</text>
</comment>
<dbReference type="Proteomes" id="UP000185596">
    <property type="component" value="Unassembled WGS sequence"/>
</dbReference>
<feature type="region of interest" description="Disordered" evidence="1">
    <location>
        <begin position="1"/>
        <end position="20"/>
    </location>
</feature>
<organism evidence="2 3">
    <name type="scientific">Actinophytocola xanthii</name>
    <dbReference type="NCBI Taxonomy" id="1912961"/>
    <lineage>
        <taxon>Bacteria</taxon>
        <taxon>Bacillati</taxon>
        <taxon>Actinomycetota</taxon>
        <taxon>Actinomycetes</taxon>
        <taxon>Pseudonocardiales</taxon>
        <taxon>Pseudonocardiaceae</taxon>
    </lineage>
</organism>
<feature type="compositionally biased region" description="Polar residues" evidence="1">
    <location>
        <begin position="1"/>
        <end position="14"/>
    </location>
</feature>
<dbReference type="InterPro" id="IPR046036">
    <property type="entry name" value="DUF5994"/>
</dbReference>
<reference evidence="2 3" key="1">
    <citation type="submission" date="2016-12" db="EMBL/GenBank/DDBJ databases">
        <title>The draft genome sequence of Actinophytocola sp. 11-183.</title>
        <authorList>
            <person name="Wang W."/>
            <person name="Yuan L."/>
        </authorList>
    </citation>
    <scope>NUCLEOTIDE SEQUENCE [LARGE SCALE GENOMIC DNA]</scope>
    <source>
        <strain evidence="2 3">11-183</strain>
    </source>
</reference>
<evidence type="ECO:0000313" key="3">
    <source>
        <dbReference type="Proteomes" id="UP000185596"/>
    </source>
</evidence>
<dbReference type="EMBL" id="MSIE01000119">
    <property type="protein sequence ID" value="OLF06589.1"/>
    <property type="molecule type" value="Genomic_DNA"/>
</dbReference>
<dbReference type="OrthoDB" id="3785441at2"/>
<keyword evidence="3" id="KW-1185">Reference proteome</keyword>
<dbReference type="RefSeq" id="WP_075130320.1">
    <property type="nucleotide sequence ID" value="NZ_MSIE01000119.1"/>
</dbReference>
<protein>
    <submittedName>
        <fullName evidence="2">Uncharacterized protein</fullName>
    </submittedName>
</protein>